<proteinExistence type="predicted"/>
<organism evidence="2">
    <name type="scientific">Photinus pyralis</name>
    <name type="common">Common eastern firefly</name>
    <name type="synonym">Lampyris pyralis</name>
    <dbReference type="NCBI Taxonomy" id="7054"/>
    <lineage>
        <taxon>Eukaryota</taxon>
        <taxon>Metazoa</taxon>
        <taxon>Ecdysozoa</taxon>
        <taxon>Arthropoda</taxon>
        <taxon>Hexapoda</taxon>
        <taxon>Insecta</taxon>
        <taxon>Pterygota</taxon>
        <taxon>Neoptera</taxon>
        <taxon>Endopterygota</taxon>
        <taxon>Coleoptera</taxon>
        <taxon>Polyphaga</taxon>
        <taxon>Elateriformia</taxon>
        <taxon>Elateroidea</taxon>
        <taxon>Lampyridae</taxon>
        <taxon>Lampyrinae</taxon>
        <taxon>Photinus</taxon>
    </lineage>
</organism>
<reference evidence="2" key="1">
    <citation type="journal article" date="2016" name="Sci. Rep.">
        <title>Molecular characterization of firefly nuptial gifts: a multi-omics approach sheds light on postcopulatory sexual selection.</title>
        <authorList>
            <person name="Al-Wathiqui N."/>
            <person name="Fallon T.R."/>
            <person name="South A."/>
            <person name="Weng J.K."/>
            <person name="Lewis S.M."/>
        </authorList>
    </citation>
    <scope>NUCLEOTIDE SEQUENCE</scope>
</reference>
<feature type="region of interest" description="Disordered" evidence="1">
    <location>
        <begin position="68"/>
        <end position="104"/>
    </location>
</feature>
<dbReference type="EMBL" id="GEZM01046038">
    <property type="protein sequence ID" value="JAV77566.1"/>
    <property type="molecule type" value="Transcribed_RNA"/>
</dbReference>
<name>A0A1Y1LZU1_PHOPY</name>
<feature type="compositionally biased region" description="Acidic residues" evidence="1">
    <location>
        <begin position="77"/>
        <end position="96"/>
    </location>
</feature>
<evidence type="ECO:0000313" key="2">
    <source>
        <dbReference type="EMBL" id="JAV77565.1"/>
    </source>
</evidence>
<sequence length="104" mass="12352">MRQLRFWGHIHRRSKDHILQVAKNLHAAVWKVGRPCFTWNTTIDQAIEASGIPRERWVEWSRDKQQMKTESRRMLEVEEESDISTSSQEEDADETESNTGERQQ</sequence>
<accession>A0A1Y1LZU1</accession>
<dbReference type="EMBL" id="GEZM01046039">
    <property type="protein sequence ID" value="JAV77565.1"/>
    <property type="molecule type" value="Transcribed_RNA"/>
</dbReference>
<evidence type="ECO:0000256" key="1">
    <source>
        <dbReference type="SAM" id="MobiDB-lite"/>
    </source>
</evidence>
<protein>
    <submittedName>
        <fullName evidence="2">Uncharacterized protein</fullName>
    </submittedName>
</protein>
<dbReference type="AlphaFoldDB" id="A0A1Y1LZU1"/>